<gene>
    <name evidence="2" type="ORF">GALMADRAFT_1080978</name>
</gene>
<feature type="compositionally biased region" description="Polar residues" evidence="1">
    <location>
        <begin position="404"/>
        <end position="422"/>
    </location>
</feature>
<feature type="compositionally biased region" description="Polar residues" evidence="1">
    <location>
        <begin position="647"/>
        <end position="656"/>
    </location>
</feature>
<organism evidence="2 3">
    <name type="scientific">Galerina marginata (strain CBS 339.88)</name>
    <dbReference type="NCBI Taxonomy" id="685588"/>
    <lineage>
        <taxon>Eukaryota</taxon>
        <taxon>Fungi</taxon>
        <taxon>Dikarya</taxon>
        <taxon>Basidiomycota</taxon>
        <taxon>Agaricomycotina</taxon>
        <taxon>Agaricomycetes</taxon>
        <taxon>Agaricomycetidae</taxon>
        <taxon>Agaricales</taxon>
        <taxon>Agaricineae</taxon>
        <taxon>Strophariaceae</taxon>
        <taxon>Galerina</taxon>
    </lineage>
</organism>
<protein>
    <submittedName>
        <fullName evidence="2">Uncharacterized protein</fullName>
    </submittedName>
</protein>
<feature type="compositionally biased region" description="Polar residues" evidence="1">
    <location>
        <begin position="10"/>
        <end position="20"/>
    </location>
</feature>
<feature type="region of interest" description="Disordered" evidence="1">
    <location>
        <begin position="605"/>
        <end position="676"/>
    </location>
</feature>
<proteinExistence type="predicted"/>
<evidence type="ECO:0000313" key="3">
    <source>
        <dbReference type="Proteomes" id="UP000027222"/>
    </source>
</evidence>
<feature type="compositionally biased region" description="Low complexity" evidence="1">
    <location>
        <begin position="281"/>
        <end position="295"/>
    </location>
</feature>
<keyword evidence="3" id="KW-1185">Reference proteome</keyword>
<evidence type="ECO:0000313" key="2">
    <source>
        <dbReference type="EMBL" id="KDR67561.1"/>
    </source>
</evidence>
<feature type="compositionally biased region" description="Acidic residues" evidence="1">
    <location>
        <begin position="340"/>
        <end position="350"/>
    </location>
</feature>
<feature type="compositionally biased region" description="Polar residues" evidence="1">
    <location>
        <begin position="471"/>
        <end position="485"/>
    </location>
</feature>
<feature type="compositionally biased region" description="Pro residues" evidence="1">
    <location>
        <begin position="531"/>
        <end position="552"/>
    </location>
</feature>
<feature type="region of interest" description="Disordered" evidence="1">
    <location>
        <begin position="468"/>
        <end position="506"/>
    </location>
</feature>
<dbReference type="STRING" id="685588.A0A067S9P3"/>
<dbReference type="HOGENOM" id="CLU_027900_0_0_1"/>
<reference evidence="3" key="1">
    <citation type="journal article" date="2014" name="Proc. Natl. Acad. Sci. U.S.A.">
        <title>Extensive sampling of basidiomycete genomes demonstrates inadequacy of the white-rot/brown-rot paradigm for wood decay fungi.</title>
        <authorList>
            <person name="Riley R."/>
            <person name="Salamov A.A."/>
            <person name="Brown D.W."/>
            <person name="Nagy L.G."/>
            <person name="Floudas D."/>
            <person name="Held B.W."/>
            <person name="Levasseur A."/>
            <person name="Lombard V."/>
            <person name="Morin E."/>
            <person name="Otillar R."/>
            <person name="Lindquist E.A."/>
            <person name="Sun H."/>
            <person name="LaButti K.M."/>
            <person name="Schmutz J."/>
            <person name="Jabbour D."/>
            <person name="Luo H."/>
            <person name="Baker S.E."/>
            <person name="Pisabarro A.G."/>
            <person name="Walton J.D."/>
            <person name="Blanchette R.A."/>
            <person name="Henrissat B."/>
            <person name="Martin F."/>
            <person name="Cullen D."/>
            <person name="Hibbett D.S."/>
            <person name="Grigoriev I.V."/>
        </authorList>
    </citation>
    <scope>NUCLEOTIDE SEQUENCE [LARGE SCALE GENOMIC DNA]</scope>
    <source>
        <strain evidence="3">CBS 339.88</strain>
    </source>
</reference>
<accession>A0A067S9P3</accession>
<dbReference type="EMBL" id="KL142414">
    <property type="protein sequence ID" value="KDR67561.1"/>
    <property type="molecule type" value="Genomic_DNA"/>
</dbReference>
<sequence length="676" mass="74466">MKDFVRRGRSNSASGQSSHSMPRMSILPSVKLPSLRRQDPNEPPSNNKSPLLTLHFTSRSFLDSSVEDSETKELLYHFKTVGTSTTISRTDPKDLFVKMASIKWPRSLPTKTGKDYTDGILIQMKNARWYGGETMLSLGANRNSSRRFNIPNYSHHMKWKRYGNTYWCTTVSVKGPVATLDATKGPDPLKLTIYETLHDKFEQKALSGFKGVSVLLLDYLLVTAMLLVTDLQEWMLVRKVDGQSVPDLNGQGPSFTPDIPFRSDPRLRKFMYGEPIYPKLSGEGSRLSEGSSPLSPNTPGLPRTPTTPESIMPSFTYHGSDMSSPPPSSPKATLRSVMTDTDDDDFDDISLPDMRPRSIIAESIRFSSSSGAPPSHTYIDPTFYGSESPPPVPPLPVRYAKSFNGRNFSSQPSTPVSGNFPSSPEPHLLPSRFFDSRSRSTSPLGPSDFDSRASTQYSDSVEYRHLPSIMRSDSIQSSASTSGRPVSTGRRPLPRPPPVPPTNSTLPIARRVQSSSQLANYPVFPRSSTAPPRPQRSLPPTPGFVPPSPNPPSRMGSPDPYLSAQYIRQPPIMKASQEDLVLVGTSSPVELPDTYLTVATHSRQPPITKASQEDLANYVHSLTSPQRDLPPAPLPSSSIFDVPPPSYNSINFSRGPSQHRRAPRNADVEQVANDVS</sequence>
<feature type="region of interest" description="Disordered" evidence="1">
    <location>
        <begin position="281"/>
        <end position="456"/>
    </location>
</feature>
<feature type="region of interest" description="Disordered" evidence="1">
    <location>
        <begin position="519"/>
        <end position="563"/>
    </location>
</feature>
<name>A0A067S9P3_GALM3</name>
<dbReference type="Proteomes" id="UP000027222">
    <property type="component" value="Unassembled WGS sequence"/>
</dbReference>
<dbReference type="OrthoDB" id="3270497at2759"/>
<feature type="region of interest" description="Disordered" evidence="1">
    <location>
        <begin position="1"/>
        <end position="51"/>
    </location>
</feature>
<dbReference type="AlphaFoldDB" id="A0A067S9P3"/>
<evidence type="ECO:0000256" key="1">
    <source>
        <dbReference type="SAM" id="MobiDB-lite"/>
    </source>
</evidence>